<dbReference type="InterPro" id="IPR035418">
    <property type="entry name" value="AraC-bd_2"/>
</dbReference>
<dbReference type="SMART" id="SM00342">
    <property type="entry name" value="HTH_ARAC"/>
    <property type="match status" value="1"/>
</dbReference>
<dbReference type="KEGG" id="gyu:FE374_11375"/>
<dbReference type="PANTHER" id="PTHR46796">
    <property type="entry name" value="HTH-TYPE TRANSCRIPTIONAL ACTIVATOR RHAS-RELATED"/>
    <property type="match status" value="1"/>
</dbReference>
<dbReference type="GO" id="GO:0043565">
    <property type="term" value="F:sequence-specific DNA binding"/>
    <property type="evidence" value="ECO:0007669"/>
    <property type="project" value="InterPro"/>
</dbReference>
<proteinExistence type="predicted"/>
<dbReference type="Pfam" id="PF12833">
    <property type="entry name" value="HTH_18"/>
    <property type="match status" value="1"/>
</dbReference>
<dbReference type="OrthoDB" id="5464689at2"/>
<gene>
    <name evidence="6" type="ORF">FE374_11375</name>
</gene>
<feature type="compositionally biased region" description="Polar residues" evidence="4">
    <location>
        <begin position="412"/>
        <end position="421"/>
    </location>
</feature>
<evidence type="ECO:0000313" key="6">
    <source>
        <dbReference type="EMBL" id="QDC25122.1"/>
    </source>
</evidence>
<evidence type="ECO:0000256" key="2">
    <source>
        <dbReference type="ARBA" id="ARBA00023125"/>
    </source>
</evidence>
<name>A0A5B8C7I0_9MICO</name>
<keyword evidence="1" id="KW-0805">Transcription regulation</keyword>
<feature type="domain" description="HTH araC/xylS-type" evidence="5">
    <location>
        <begin position="298"/>
        <end position="400"/>
    </location>
</feature>
<evidence type="ECO:0000256" key="4">
    <source>
        <dbReference type="SAM" id="MobiDB-lite"/>
    </source>
</evidence>
<dbReference type="PANTHER" id="PTHR46796:SF12">
    <property type="entry name" value="HTH-TYPE DNA-BINDING TRANSCRIPTIONAL ACTIVATOR EUTR"/>
    <property type="match status" value="1"/>
</dbReference>
<protein>
    <submittedName>
        <fullName evidence="6">AraC family transcriptional regulator</fullName>
    </submittedName>
</protein>
<sequence length="429" mass="45132">MTARLTCETCAGAGMRPVAASPAPAPCCAAQNVDVAARVMDDHIARKVVVPLTPGRSAEWRAVAPPTSAPPVKGGGTASIRQPAVALGASSEMRTRRLDELRESVSHAATPHDVTLRGGDLDGVVSASQAAQTNVVFVRYGADVLVEAGPTGGRFVLTVPLGPMGVGTNAVERHFSSPFVLTPDRRTLMAPHPWEGALVIATSIARVRDHLGALAGIPPDGDLEFRWSSTAPSPLPPGYLDSTCRSVAETLFRSPALPDVAVRSLEQTLISAALLTLPHTHTGMLQNGSARVSTSHAEAARAWMAEYHGAAVTVPDVARSIGLSVRQLQTVTMERFGLTPTEMLRGIRLAEARRRLTGAGAELAATVAEAAHCAGFVHLGRFAQLYRSTYGETPHQSLATARKGSLPDDSSRNAVPSSEQVSPVHFPIY</sequence>
<keyword evidence="3" id="KW-0804">Transcription</keyword>
<feature type="region of interest" description="Disordered" evidence="4">
    <location>
        <begin position="396"/>
        <end position="429"/>
    </location>
</feature>
<reference evidence="6 7" key="1">
    <citation type="submission" date="2019-05" db="EMBL/GenBank/DDBJ databases">
        <title>Georgenia *** sp. nov., and Georgenia *** sp. nov., isolated from the intestinal contents of plateau pika (Ochotona curzoniae) in the Qinghai-Tibet plateau of China.</title>
        <authorList>
            <person name="Tian Z."/>
        </authorList>
    </citation>
    <scope>NUCLEOTIDE SEQUENCE [LARGE SCALE GENOMIC DNA]</scope>
    <source>
        <strain evidence="6 7">Z443</strain>
    </source>
</reference>
<dbReference type="InterPro" id="IPR018060">
    <property type="entry name" value="HTH_AraC"/>
</dbReference>
<dbReference type="InterPro" id="IPR050204">
    <property type="entry name" value="AraC_XylS_family_regulators"/>
</dbReference>
<evidence type="ECO:0000256" key="1">
    <source>
        <dbReference type="ARBA" id="ARBA00023015"/>
    </source>
</evidence>
<organism evidence="6 7">
    <name type="scientific">Georgenia yuyongxinii</name>
    <dbReference type="NCBI Taxonomy" id="2589797"/>
    <lineage>
        <taxon>Bacteria</taxon>
        <taxon>Bacillati</taxon>
        <taxon>Actinomycetota</taxon>
        <taxon>Actinomycetes</taxon>
        <taxon>Micrococcales</taxon>
        <taxon>Bogoriellaceae</taxon>
        <taxon>Georgenia</taxon>
    </lineage>
</organism>
<dbReference type="GO" id="GO:0003700">
    <property type="term" value="F:DNA-binding transcription factor activity"/>
    <property type="evidence" value="ECO:0007669"/>
    <property type="project" value="InterPro"/>
</dbReference>
<dbReference type="PROSITE" id="PS01124">
    <property type="entry name" value="HTH_ARAC_FAMILY_2"/>
    <property type="match status" value="1"/>
</dbReference>
<evidence type="ECO:0000259" key="5">
    <source>
        <dbReference type="PROSITE" id="PS01124"/>
    </source>
</evidence>
<dbReference type="Pfam" id="PF14525">
    <property type="entry name" value="AraC_binding_2"/>
    <property type="match status" value="1"/>
</dbReference>
<dbReference type="Gene3D" id="1.10.10.60">
    <property type="entry name" value="Homeodomain-like"/>
    <property type="match status" value="1"/>
</dbReference>
<keyword evidence="2" id="KW-0238">DNA-binding</keyword>
<evidence type="ECO:0000313" key="7">
    <source>
        <dbReference type="Proteomes" id="UP000314616"/>
    </source>
</evidence>
<dbReference type="AlphaFoldDB" id="A0A5B8C7I0"/>
<dbReference type="Proteomes" id="UP000314616">
    <property type="component" value="Chromosome"/>
</dbReference>
<accession>A0A5B8C7I0</accession>
<dbReference type="EMBL" id="CP040915">
    <property type="protein sequence ID" value="QDC25122.1"/>
    <property type="molecule type" value="Genomic_DNA"/>
</dbReference>
<evidence type="ECO:0000256" key="3">
    <source>
        <dbReference type="ARBA" id="ARBA00023163"/>
    </source>
</evidence>